<dbReference type="SUPFAM" id="SSF47413">
    <property type="entry name" value="lambda repressor-like DNA-binding domains"/>
    <property type="match status" value="1"/>
</dbReference>
<evidence type="ECO:0000259" key="1">
    <source>
        <dbReference type="PROSITE" id="PS50943"/>
    </source>
</evidence>
<dbReference type="PROSITE" id="PS50943">
    <property type="entry name" value="HTH_CROC1"/>
    <property type="match status" value="1"/>
</dbReference>
<dbReference type="CDD" id="cd00093">
    <property type="entry name" value="HTH_XRE"/>
    <property type="match status" value="1"/>
</dbReference>
<feature type="domain" description="HTH cro/C1-type" evidence="1">
    <location>
        <begin position="21"/>
        <end position="74"/>
    </location>
</feature>
<gene>
    <name evidence="2" type="ORF">V1634_06280</name>
</gene>
<organism evidence="2 3">
    <name type="scientific">Plantactinospora veratri</name>
    <dbReference type="NCBI Taxonomy" id="1436122"/>
    <lineage>
        <taxon>Bacteria</taxon>
        <taxon>Bacillati</taxon>
        <taxon>Actinomycetota</taxon>
        <taxon>Actinomycetes</taxon>
        <taxon>Micromonosporales</taxon>
        <taxon>Micromonosporaceae</taxon>
        <taxon>Plantactinospora</taxon>
    </lineage>
</organism>
<accession>A0ABU7S913</accession>
<dbReference type="InterPro" id="IPR010982">
    <property type="entry name" value="Lambda_DNA-bd_dom_sf"/>
</dbReference>
<dbReference type="Proteomes" id="UP001339911">
    <property type="component" value="Unassembled WGS sequence"/>
</dbReference>
<evidence type="ECO:0000313" key="3">
    <source>
        <dbReference type="Proteomes" id="UP001339911"/>
    </source>
</evidence>
<proteinExistence type="predicted"/>
<dbReference type="EMBL" id="JAZGQL010000005">
    <property type="protein sequence ID" value="MEE6306431.1"/>
    <property type="molecule type" value="Genomic_DNA"/>
</dbReference>
<keyword evidence="3" id="KW-1185">Reference proteome</keyword>
<comment type="caution">
    <text evidence="2">The sequence shown here is derived from an EMBL/GenBank/DDBJ whole genome shotgun (WGS) entry which is preliminary data.</text>
</comment>
<protein>
    <submittedName>
        <fullName evidence="2">Helix-turn-helix transcriptional regulator</fullName>
    </submittedName>
</protein>
<dbReference type="Gene3D" id="1.10.260.40">
    <property type="entry name" value="lambda repressor-like DNA-binding domains"/>
    <property type="match status" value="1"/>
</dbReference>
<sequence>MTTGNAVMFVEQSSRLFGVELRRRRIGAGYSLEEFSGRVYYSKSHLSKVENGVKQPSDELARQCDAVLDCKGELAALLDELVGARPDRHSDGTSEVLALDIGEDGKGRVVRATRRELVATGLLSMTGLAAEADRPAGASGRRQAVVPNPALETFRSWYEQARQVGQNMDAEVLLPTLTSHAHMLSLLAGRSRGTDRLRTLALVADYAEYIGWMTQESGDDDTARWWTDQAVTFASAAGDDGMSAYALVRRALIAMYQGRAAETIALAQRAQRAWCRPRIRGLAAQREAQGHALANDARACFEALERARDLLAADPPAAGRTVIGSANVSDPVQAATGWSLYDLGRPAEAADVLREVVDAIPSHATRARNRYEARRALALAASAQMDEAVELASRVVDVQTEMRSATVAAELRRLAEVLRRRASHPGAVGLALRLHELPL</sequence>
<name>A0ABU7S913_9ACTN</name>
<dbReference type="Pfam" id="PF13560">
    <property type="entry name" value="HTH_31"/>
    <property type="match status" value="1"/>
</dbReference>
<dbReference type="SMART" id="SM00530">
    <property type="entry name" value="HTH_XRE"/>
    <property type="match status" value="1"/>
</dbReference>
<dbReference type="InterPro" id="IPR001387">
    <property type="entry name" value="Cro/C1-type_HTH"/>
</dbReference>
<dbReference type="InterPro" id="IPR011990">
    <property type="entry name" value="TPR-like_helical_dom_sf"/>
</dbReference>
<evidence type="ECO:0000313" key="2">
    <source>
        <dbReference type="EMBL" id="MEE6306431.1"/>
    </source>
</evidence>
<reference evidence="2 3" key="1">
    <citation type="submission" date="2024-01" db="EMBL/GenBank/DDBJ databases">
        <title>Genome insights into Plantactinospora veratri sp. nov.</title>
        <authorList>
            <person name="Wang L."/>
        </authorList>
    </citation>
    <scope>NUCLEOTIDE SEQUENCE [LARGE SCALE GENOMIC DNA]</scope>
    <source>
        <strain evidence="2 3">NEAU-FHS4</strain>
    </source>
</reference>
<dbReference type="RefSeq" id="WP_331206789.1">
    <property type="nucleotide sequence ID" value="NZ_JAZGQL010000005.1"/>
</dbReference>
<dbReference type="Gene3D" id="1.25.40.10">
    <property type="entry name" value="Tetratricopeptide repeat domain"/>
    <property type="match status" value="1"/>
</dbReference>